<dbReference type="GO" id="GO:0005737">
    <property type="term" value="C:cytoplasm"/>
    <property type="evidence" value="ECO:0007669"/>
    <property type="project" value="TreeGrafter"/>
</dbReference>
<dbReference type="PANTHER" id="PTHR16155">
    <property type="entry name" value="DED DOMAIN-CONTAINING PROTEIN"/>
    <property type="match status" value="1"/>
</dbReference>
<sequence>MNIYRNGGGNVTTILSLLSDTKEKRSVQKLETIINFYAEDPRLEDIDLINYILSHITLACVSPGSSKLLPFQKLRELSKRKGLWARKDRAQD</sequence>
<accession>A0A151N2E6</accession>
<dbReference type="EMBL" id="AKHW03004113">
    <property type="protein sequence ID" value="KYO30996.1"/>
    <property type="molecule type" value="Genomic_DNA"/>
</dbReference>
<evidence type="ECO:0000313" key="2">
    <source>
        <dbReference type="Proteomes" id="UP000050525"/>
    </source>
</evidence>
<gene>
    <name evidence="1" type="primary">SAMD9L</name>
    <name evidence="1" type="ORF">Y1Q_0016381</name>
</gene>
<protein>
    <submittedName>
        <fullName evidence="1">Sterile alpha motif domain-containing protein 9-like isoform E</fullName>
    </submittedName>
</protein>
<keyword evidence="2" id="KW-1185">Reference proteome</keyword>
<name>A0A151N2E6_ALLMI</name>
<dbReference type="PANTHER" id="PTHR16155:SF3">
    <property type="entry name" value="STERILE ALPHA MOTIF DOMAIN-CONTAINING PROTEIN 9-LIKE"/>
    <property type="match status" value="1"/>
</dbReference>
<dbReference type="AlphaFoldDB" id="A0A151N2E6"/>
<comment type="caution">
    <text evidence="1">The sequence shown here is derived from an EMBL/GenBank/DDBJ whole genome shotgun (WGS) entry which is preliminary data.</text>
</comment>
<evidence type="ECO:0000313" key="1">
    <source>
        <dbReference type="EMBL" id="KYO30996.1"/>
    </source>
</evidence>
<reference evidence="1 2" key="1">
    <citation type="journal article" date="2012" name="Genome Biol.">
        <title>Sequencing three crocodilian genomes to illuminate the evolution of archosaurs and amniotes.</title>
        <authorList>
            <person name="St John J.A."/>
            <person name="Braun E.L."/>
            <person name="Isberg S.R."/>
            <person name="Miles L.G."/>
            <person name="Chong A.Y."/>
            <person name="Gongora J."/>
            <person name="Dalzell P."/>
            <person name="Moran C."/>
            <person name="Bed'hom B."/>
            <person name="Abzhanov A."/>
            <person name="Burgess S.C."/>
            <person name="Cooksey A.M."/>
            <person name="Castoe T.A."/>
            <person name="Crawford N.G."/>
            <person name="Densmore L.D."/>
            <person name="Drew J.C."/>
            <person name="Edwards S.V."/>
            <person name="Faircloth B.C."/>
            <person name="Fujita M.K."/>
            <person name="Greenwold M.J."/>
            <person name="Hoffmann F.G."/>
            <person name="Howard J.M."/>
            <person name="Iguchi T."/>
            <person name="Janes D.E."/>
            <person name="Khan S.Y."/>
            <person name="Kohno S."/>
            <person name="de Koning A.J."/>
            <person name="Lance S.L."/>
            <person name="McCarthy F.M."/>
            <person name="McCormack J.E."/>
            <person name="Merchant M.E."/>
            <person name="Peterson D.G."/>
            <person name="Pollock D.D."/>
            <person name="Pourmand N."/>
            <person name="Raney B.J."/>
            <person name="Roessler K.A."/>
            <person name="Sanford J.R."/>
            <person name="Sawyer R.H."/>
            <person name="Schmidt C.J."/>
            <person name="Triplett E.W."/>
            <person name="Tuberville T.D."/>
            <person name="Venegas-Anaya M."/>
            <person name="Howard J.T."/>
            <person name="Jarvis E.D."/>
            <person name="Guillette L.J.Jr."/>
            <person name="Glenn T.C."/>
            <person name="Green R.E."/>
            <person name="Ray D.A."/>
        </authorList>
    </citation>
    <scope>NUCLEOTIDE SEQUENCE [LARGE SCALE GENOMIC DNA]</scope>
    <source>
        <strain evidence="1">KSC_2009_1</strain>
    </source>
</reference>
<organism evidence="1 2">
    <name type="scientific">Alligator mississippiensis</name>
    <name type="common">American alligator</name>
    <dbReference type="NCBI Taxonomy" id="8496"/>
    <lineage>
        <taxon>Eukaryota</taxon>
        <taxon>Metazoa</taxon>
        <taxon>Chordata</taxon>
        <taxon>Craniata</taxon>
        <taxon>Vertebrata</taxon>
        <taxon>Euteleostomi</taxon>
        <taxon>Archelosauria</taxon>
        <taxon>Archosauria</taxon>
        <taxon>Crocodylia</taxon>
        <taxon>Alligatoridae</taxon>
        <taxon>Alligatorinae</taxon>
        <taxon>Alligator</taxon>
    </lineage>
</organism>
<proteinExistence type="predicted"/>
<dbReference type="Proteomes" id="UP000050525">
    <property type="component" value="Unassembled WGS sequence"/>
</dbReference>